<dbReference type="Pfam" id="PF26520">
    <property type="entry name" value="MftB_chaperone"/>
    <property type="match status" value="1"/>
</dbReference>
<evidence type="ECO:0000313" key="3">
    <source>
        <dbReference type="Proteomes" id="UP000294947"/>
    </source>
</evidence>
<dbReference type="OrthoDB" id="3784885at2"/>
<dbReference type="NCBIfam" id="TIGR03967">
    <property type="entry name" value="mycofact_MftB"/>
    <property type="match status" value="1"/>
</dbReference>
<protein>
    <submittedName>
        <fullName evidence="2">Mycofactocin biosynthesis chaperone MftB</fullName>
    </submittedName>
</protein>
<organism evidence="2 3">
    <name type="scientific">Saccharopolyspora elongata</name>
    <dbReference type="NCBI Taxonomy" id="2530387"/>
    <lineage>
        <taxon>Bacteria</taxon>
        <taxon>Bacillati</taxon>
        <taxon>Actinomycetota</taxon>
        <taxon>Actinomycetes</taxon>
        <taxon>Pseudonocardiales</taxon>
        <taxon>Pseudonocardiaceae</taxon>
        <taxon>Saccharopolyspora</taxon>
    </lineage>
</organism>
<name>A0A4R4Y4K3_9PSEU</name>
<accession>A0A4R4Y4K3</accession>
<sequence>MRSRNSSSKRCRSTGCAVSTERRVSGGRSLPPETRDHPAFEPDGPYALSPNVALRPEPFGALAYHFGNRRLSFLKTPLLVTVVQGLHKHRSARAALSAHGVARHEERGYLSALASLARADMIVRA</sequence>
<evidence type="ECO:0000256" key="1">
    <source>
        <dbReference type="SAM" id="MobiDB-lite"/>
    </source>
</evidence>
<dbReference type="Proteomes" id="UP000294947">
    <property type="component" value="Unassembled WGS sequence"/>
</dbReference>
<dbReference type="InterPro" id="IPR023850">
    <property type="entry name" value="MftB"/>
</dbReference>
<proteinExistence type="predicted"/>
<dbReference type="AlphaFoldDB" id="A0A4R4Y4K3"/>
<comment type="caution">
    <text evidence="2">The sequence shown here is derived from an EMBL/GenBank/DDBJ whole genome shotgun (WGS) entry which is preliminary data.</text>
</comment>
<evidence type="ECO:0000313" key="2">
    <source>
        <dbReference type="EMBL" id="TDD39185.1"/>
    </source>
</evidence>
<reference evidence="2 3" key="1">
    <citation type="submission" date="2019-03" db="EMBL/GenBank/DDBJ databases">
        <title>Draft genome sequences of novel Actinobacteria.</title>
        <authorList>
            <person name="Sahin N."/>
            <person name="Ay H."/>
            <person name="Saygin H."/>
        </authorList>
    </citation>
    <scope>NUCLEOTIDE SEQUENCE [LARGE SCALE GENOMIC DNA]</scope>
    <source>
        <strain evidence="2 3">7K502</strain>
    </source>
</reference>
<gene>
    <name evidence="2" type="primary">mftB</name>
    <name evidence="2" type="ORF">E1288_37565</name>
</gene>
<feature type="region of interest" description="Disordered" evidence="1">
    <location>
        <begin position="1"/>
        <end position="43"/>
    </location>
</feature>
<dbReference type="EMBL" id="SMKW01000079">
    <property type="protein sequence ID" value="TDD39185.1"/>
    <property type="molecule type" value="Genomic_DNA"/>
</dbReference>
<feature type="compositionally biased region" description="Basic residues" evidence="1">
    <location>
        <begin position="1"/>
        <end position="12"/>
    </location>
</feature>
<keyword evidence="3" id="KW-1185">Reference proteome</keyword>